<dbReference type="GO" id="GO:0022412">
    <property type="term" value="P:cellular process involved in reproduction in multicellular organism"/>
    <property type="evidence" value="ECO:0007669"/>
    <property type="project" value="UniProtKB-ARBA"/>
</dbReference>
<comment type="subcellular location">
    <subcellularLocation>
        <location evidence="1">Secreted</location>
    </subcellularLocation>
</comment>
<gene>
    <name evidence="13" type="primary">Pxt_4</name>
    <name evidence="15" type="synonym">LOC112687973</name>
    <name evidence="13" type="ORF">g.33019</name>
</gene>
<evidence type="ECO:0000259" key="12">
    <source>
        <dbReference type="SMART" id="SM00680"/>
    </source>
</evidence>
<feature type="binding site" description="axial binding residue" evidence="9">
    <location>
        <position position="671"/>
    </location>
    <ligand>
        <name>heme b</name>
        <dbReference type="ChEBI" id="CHEBI:60344"/>
    </ligand>
    <ligandPart>
        <name>Fe</name>
        <dbReference type="ChEBI" id="CHEBI:18248"/>
    </ligandPart>
</feature>
<dbReference type="PRINTS" id="PR00457">
    <property type="entry name" value="ANPEROXIDASE"/>
</dbReference>
<dbReference type="GO" id="GO:0020037">
    <property type="term" value="F:heme binding"/>
    <property type="evidence" value="ECO:0007669"/>
    <property type="project" value="InterPro"/>
</dbReference>
<keyword evidence="2" id="KW-0964">Secreted</keyword>
<dbReference type="Proteomes" id="UP000694846">
    <property type="component" value="Unplaced"/>
</dbReference>
<evidence type="ECO:0000313" key="15">
    <source>
        <dbReference type="RefSeq" id="XP_025416768.1"/>
    </source>
</evidence>
<evidence type="ECO:0000256" key="10">
    <source>
        <dbReference type="SAM" id="MobiDB-lite"/>
    </source>
</evidence>
<dbReference type="Pfam" id="PF03098">
    <property type="entry name" value="An_peroxidase"/>
    <property type="match status" value="1"/>
</dbReference>
<keyword evidence="6 9" id="KW-0408">Iron</keyword>
<dbReference type="RefSeq" id="XP_025416768.1">
    <property type="nucleotide sequence ID" value="XM_025560983.1"/>
</dbReference>
<keyword evidence="3 13" id="KW-0575">Peroxidase</keyword>
<dbReference type="Gene3D" id="1.10.640.10">
    <property type="entry name" value="Haem peroxidase domain superfamily, animal type"/>
    <property type="match status" value="1"/>
</dbReference>
<dbReference type="PANTHER" id="PTHR11475:SF4">
    <property type="entry name" value="CHORION PEROXIDASE"/>
    <property type="match status" value="1"/>
</dbReference>
<dbReference type="GO" id="GO:0005576">
    <property type="term" value="C:extracellular region"/>
    <property type="evidence" value="ECO:0007669"/>
    <property type="project" value="UniProtKB-SubCell"/>
</dbReference>
<evidence type="ECO:0000256" key="11">
    <source>
        <dbReference type="SAM" id="SignalP"/>
    </source>
</evidence>
<name>A0A2S2QUM8_9HEMI</name>
<dbReference type="OrthoDB" id="823504at2759"/>
<dbReference type="CDD" id="cd09823">
    <property type="entry name" value="peroxinectin_like"/>
    <property type="match status" value="1"/>
</dbReference>
<dbReference type="GO" id="GO:0046872">
    <property type="term" value="F:metal ion binding"/>
    <property type="evidence" value="ECO:0007669"/>
    <property type="project" value="UniProtKB-KW"/>
</dbReference>
<evidence type="ECO:0000256" key="5">
    <source>
        <dbReference type="ARBA" id="ARBA00022729"/>
    </source>
</evidence>
<feature type="compositionally biased region" description="Polar residues" evidence="10">
    <location>
        <begin position="156"/>
        <end position="168"/>
    </location>
</feature>
<keyword evidence="7" id="KW-1015">Disulfide bond</keyword>
<dbReference type="EMBL" id="GGMS01012160">
    <property type="protein sequence ID" value="MBY81363.1"/>
    <property type="molecule type" value="Transcribed_RNA"/>
</dbReference>
<evidence type="ECO:0000256" key="4">
    <source>
        <dbReference type="ARBA" id="ARBA00022617"/>
    </source>
</evidence>
<feature type="region of interest" description="Disordered" evidence="10">
    <location>
        <begin position="128"/>
        <end position="168"/>
    </location>
</feature>
<sequence>MTRILIVLSPKLLPLLLTAVMVQTQQSQQQRPFLTEIFPEQLDQQQLQFRQSQVQVQLQQVQQALEARPQDPGLQESLLLQQDQFLRTLQDIQQEQLVLQRRIQDRLNGVQVQLTQLGQVPQLIPVPVQQSQQQPPREVLPPQFQQPSRVEPSIRKTPNSEGSCKTVNGDSGTCRPLVSCLSFYAELPELKKQPCKLAVNEFGVCCPTKIRNPVNQQTTTTGVIRAPPPPSVKIPPFTPAQLNIAATNALQRLNERRVLVTSLFTKRILVPSGSAAAWHQELFPTTNETLSQGEQAQKSVDASVGLVNDFNLTRDQGTFALPSFSILETVLGDTCPRTSFCQPHKYRSTDGSCNNINHELWGRASTALQRILPPKYGDGVNSPRSRTANGSPLPSARQVSVTFTQDVDSPSENYTMLLMQWGQFLDHDTTHTPISRGQMGSGISCCRNGKEIENSLRHPDCFQIEIPRNDQMFAPFGERCMEFVRSLPAPRPECNFGPREQMNQITAYLDGSNIYGSSLATQQSLRSFRGGMLLSQNIRGKQLLPGNPSECSDDTGRSACFRAGDGRVNEQIDLALVHTIWLREHNRIAFELSRLNPRWSDEAIFQETRRIVIAQIQHITYNEFLPIVLGRSYMARFGLSPLESGWSRNYDPELNAGITNSFAAAAYRFGHTLIQGNIHGYGKFGNIRENLVLSKQHFAPFSLYKEGALDDFIRGLSFQSSQNFDRFFTKEVTDHLFQGSSNFGLDLVALNVQRGRDHGLPPYNEWREVCGYGKAKSWNDLEEFMEPQTITRLARLYGSVDEIDLYIGGVSERPLKDALVGPTFVCIIGDQFSRLKRGDRFFYEEGGHPSSFDQVQLQELRKSSLARLLCDNSDNIALVQPLAFLKPSFLNQRVACASSSIPKIDLRAWAGEKSAVP</sequence>
<evidence type="ECO:0000256" key="7">
    <source>
        <dbReference type="ARBA" id="ARBA00023157"/>
    </source>
</evidence>
<dbReference type="AlphaFoldDB" id="A0A2S2QUM8"/>
<evidence type="ECO:0000256" key="6">
    <source>
        <dbReference type="ARBA" id="ARBA00023004"/>
    </source>
</evidence>
<evidence type="ECO:0000256" key="2">
    <source>
        <dbReference type="ARBA" id="ARBA00022525"/>
    </source>
</evidence>
<dbReference type="GO" id="GO:0004601">
    <property type="term" value="F:peroxidase activity"/>
    <property type="evidence" value="ECO:0007669"/>
    <property type="project" value="UniProtKB-KW"/>
</dbReference>
<dbReference type="SUPFAM" id="SSF48113">
    <property type="entry name" value="Heme-dependent peroxidases"/>
    <property type="match status" value="1"/>
</dbReference>
<evidence type="ECO:0000313" key="14">
    <source>
        <dbReference type="Proteomes" id="UP000694846"/>
    </source>
</evidence>
<dbReference type="InterPro" id="IPR019791">
    <property type="entry name" value="Haem_peroxidase_animal"/>
</dbReference>
<organism evidence="13">
    <name type="scientific">Sipha flava</name>
    <name type="common">yellow sugarcane aphid</name>
    <dbReference type="NCBI Taxonomy" id="143950"/>
    <lineage>
        <taxon>Eukaryota</taxon>
        <taxon>Metazoa</taxon>
        <taxon>Ecdysozoa</taxon>
        <taxon>Arthropoda</taxon>
        <taxon>Hexapoda</taxon>
        <taxon>Insecta</taxon>
        <taxon>Pterygota</taxon>
        <taxon>Neoptera</taxon>
        <taxon>Paraneoptera</taxon>
        <taxon>Hemiptera</taxon>
        <taxon>Sternorrhyncha</taxon>
        <taxon>Aphidomorpha</taxon>
        <taxon>Aphidoidea</taxon>
        <taxon>Aphididae</taxon>
        <taxon>Sipha</taxon>
    </lineage>
</organism>
<keyword evidence="8" id="KW-0325">Glycoprotein</keyword>
<reference evidence="15" key="2">
    <citation type="submission" date="2025-04" db="UniProtKB">
        <authorList>
            <consortium name="RefSeq"/>
        </authorList>
    </citation>
    <scope>IDENTIFICATION</scope>
    <source>
        <tissue evidence="15">Whole body</tissue>
    </source>
</reference>
<proteinExistence type="predicted"/>
<evidence type="ECO:0000313" key="13">
    <source>
        <dbReference type="EMBL" id="MBY81363.1"/>
    </source>
</evidence>
<protein>
    <submittedName>
        <fullName evidence="13 15">Chorion peroxidase</fullName>
    </submittedName>
</protein>
<dbReference type="SMART" id="SM00680">
    <property type="entry name" value="CLIP"/>
    <property type="match status" value="1"/>
</dbReference>
<keyword evidence="14" id="KW-1185">Reference proteome</keyword>
<evidence type="ECO:0000256" key="3">
    <source>
        <dbReference type="ARBA" id="ARBA00022559"/>
    </source>
</evidence>
<feature type="chain" id="PRO_5044579291" evidence="11">
    <location>
        <begin position="25"/>
        <end position="917"/>
    </location>
</feature>
<evidence type="ECO:0000256" key="8">
    <source>
        <dbReference type="ARBA" id="ARBA00023180"/>
    </source>
</evidence>
<feature type="compositionally biased region" description="Polar residues" evidence="10">
    <location>
        <begin position="382"/>
        <end position="399"/>
    </location>
</feature>
<feature type="domain" description="Clip" evidence="12">
    <location>
        <begin position="164"/>
        <end position="207"/>
    </location>
</feature>
<dbReference type="PANTHER" id="PTHR11475">
    <property type="entry name" value="OXIDASE/PEROXIDASE"/>
    <property type="match status" value="1"/>
</dbReference>
<accession>A0A2S2QUM8</accession>
<evidence type="ECO:0000256" key="9">
    <source>
        <dbReference type="PIRSR" id="PIRSR619791-2"/>
    </source>
</evidence>
<evidence type="ECO:0000256" key="1">
    <source>
        <dbReference type="ARBA" id="ARBA00004613"/>
    </source>
</evidence>
<keyword evidence="9" id="KW-0479">Metal-binding</keyword>
<dbReference type="InterPro" id="IPR022700">
    <property type="entry name" value="CLIP"/>
</dbReference>
<dbReference type="GO" id="GO:0006979">
    <property type="term" value="P:response to oxidative stress"/>
    <property type="evidence" value="ECO:0007669"/>
    <property type="project" value="InterPro"/>
</dbReference>
<keyword evidence="3 13" id="KW-0560">Oxidoreductase</keyword>
<dbReference type="InterPro" id="IPR010255">
    <property type="entry name" value="Haem_peroxidase_sf"/>
</dbReference>
<dbReference type="PROSITE" id="PS50292">
    <property type="entry name" value="PEROXIDASE_3"/>
    <property type="match status" value="1"/>
</dbReference>
<feature type="region of interest" description="Disordered" evidence="10">
    <location>
        <begin position="375"/>
        <end position="399"/>
    </location>
</feature>
<reference evidence="13" key="1">
    <citation type="submission" date="2018-04" db="EMBL/GenBank/DDBJ databases">
        <title>Transcriptome assembly of Sipha flava.</title>
        <authorList>
            <person name="Scully E.D."/>
            <person name="Geib S.M."/>
            <person name="Palmer N.A."/>
            <person name="Koch K."/>
            <person name="Bradshaw J."/>
            <person name="Heng-Moss T."/>
            <person name="Sarath G."/>
        </authorList>
    </citation>
    <scope>NUCLEOTIDE SEQUENCE</scope>
</reference>
<dbReference type="FunFam" id="1.10.640.10:FF:000003">
    <property type="entry name" value="chorion peroxidase"/>
    <property type="match status" value="1"/>
</dbReference>
<keyword evidence="5 11" id="KW-0732">Signal</keyword>
<keyword evidence="4 9" id="KW-0349">Heme</keyword>
<dbReference type="InterPro" id="IPR037120">
    <property type="entry name" value="Haem_peroxidase_sf_animal"/>
</dbReference>
<feature type="signal peptide" evidence="11">
    <location>
        <begin position="1"/>
        <end position="24"/>
    </location>
</feature>